<reference evidence="2 3" key="1">
    <citation type="submission" date="2016-06" db="EMBL/GenBank/DDBJ databases">
        <authorList>
            <person name="Kjaerup R.B."/>
            <person name="Dalgaard T.S."/>
            <person name="Juul-Madsen H.R."/>
        </authorList>
    </citation>
    <scope>NUCLEOTIDE SEQUENCE [LARGE SCALE GENOMIC DNA]</scope>
    <source>
        <strain evidence="2 3">1245335.1</strain>
    </source>
</reference>
<name>A0A1A3NQB5_MYCAS</name>
<dbReference type="SUPFAM" id="SSF140459">
    <property type="entry name" value="PE/PPE dimer-like"/>
    <property type="match status" value="1"/>
</dbReference>
<dbReference type="OrthoDB" id="4736227at2"/>
<protein>
    <recommendedName>
        <fullName evidence="1">PE domain-containing protein</fullName>
    </recommendedName>
</protein>
<evidence type="ECO:0000313" key="3">
    <source>
        <dbReference type="Proteomes" id="UP000093819"/>
    </source>
</evidence>
<dbReference type="AlphaFoldDB" id="A0A1A3NQB5"/>
<comment type="caution">
    <text evidence="2">The sequence shown here is derived from an EMBL/GenBank/DDBJ whole genome shotgun (WGS) entry which is preliminary data.</text>
</comment>
<dbReference type="Proteomes" id="UP000093819">
    <property type="component" value="Unassembled WGS sequence"/>
</dbReference>
<dbReference type="InterPro" id="IPR038332">
    <property type="entry name" value="PPE_sf"/>
</dbReference>
<feature type="non-terminal residue" evidence="2">
    <location>
        <position position="205"/>
    </location>
</feature>
<dbReference type="InterPro" id="IPR048996">
    <property type="entry name" value="PGRS_rpt"/>
</dbReference>
<dbReference type="Pfam" id="PF21526">
    <property type="entry name" value="PGRS"/>
    <property type="match status" value="1"/>
</dbReference>
<dbReference type="InterPro" id="IPR000084">
    <property type="entry name" value="PE-PGRS_N"/>
</dbReference>
<sequence>MRSLSRPLGAAVSSFVIVSPETVAAAAQDLTGLGSALRAANAAAAEPTTSLLAAAQDEVSAAIASFLAAYGQEYQALSTQAALFQADVVRALNQAAASYAAIEAANGPLLQQAQQSILAAVNGPTTAFLGRPLIGDGANGAPETGAAGGAGGILWGNGGNGGSGGVGQAGGAGGDAGFFGNGGLVESADHIGLEQCRLRAERLIF</sequence>
<evidence type="ECO:0000313" key="2">
    <source>
        <dbReference type="EMBL" id="OBK24293.1"/>
    </source>
</evidence>
<dbReference type="Pfam" id="PF00934">
    <property type="entry name" value="PE"/>
    <property type="match status" value="1"/>
</dbReference>
<dbReference type="EMBL" id="LZLR01000063">
    <property type="protein sequence ID" value="OBK24293.1"/>
    <property type="molecule type" value="Genomic_DNA"/>
</dbReference>
<proteinExistence type="predicted"/>
<evidence type="ECO:0000259" key="1">
    <source>
        <dbReference type="Pfam" id="PF00934"/>
    </source>
</evidence>
<accession>A0A1A3NQB5</accession>
<dbReference type="Gene3D" id="1.10.287.850">
    <property type="entry name" value="HP0062-like domain"/>
    <property type="match status" value="1"/>
</dbReference>
<feature type="domain" description="PE" evidence="1">
    <location>
        <begin position="16"/>
        <end position="106"/>
    </location>
</feature>
<gene>
    <name evidence="2" type="ORF">A5635_17950</name>
</gene>
<organism evidence="2 3">
    <name type="scientific">Mycobacterium asiaticum</name>
    <dbReference type="NCBI Taxonomy" id="1790"/>
    <lineage>
        <taxon>Bacteria</taxon>
        <taxon>Bacillati</taxon>
        <taxon>Actinomycetota</taxon>
        <taxon>Actinomycetes</taxon>
        <taxon>Mycobacteriales</taxon>
        <taxon>Mycobacteriaceae</taxon>
        <taxon>Mycobacterium</taxon>
    </lineage>
</organism>